<protein>
    <submittedName>
        <fullName evidence="2">Uncharacterized protein LOC104605810 isoform X3</fullName>
    </submittedName>
</protein>
<organism evidence="1 2">
    <name type="scientific">Nelumbo nucifera</name>
    <name type="common">Sacred lotus</name>
    <dbReference type="NCBI Taxonomy" id="4432"/>
    <lineage>
        <taxon>Eukaryota</taxon>
        <taxon>Viridiplantae</taxon>
        <taxon>Streptophyta</taxon>
        <taxon>Embryophyta</taxon>
        <taxon>Tracheophyta</taxon>
        <taxon>Spermatophyta</taxon>
        <taxon>Magnoliopsida</taxon>
        <taxon>Proteales</taxon>
        <taxon>Nelumbonaceae</taxon>
        <taxon>Nelumbo</taxon>
    </lineage>
</organism>
<gene>
    <name evidence="2" type="primary">LOC104605810</name>
</gene>
<proteinExistence type="predicted"/>
<sequence length="174" mass="20251">MTDGVCLRFPSDSSNQRLQRQWLIRSLHRSIELTLERYYIRDLARGFIAFDTVTEVQGQLGFLFFFNKPLKISSASAREKELQSQVISLQQSIGNLVEELQRQKIINSQIHFYIYSTGLSRKLSIILNYLKRNQRFVWANKVPVTIVELKTLHFGGMDHLKSQYCVMHVAQDIG</sequence>
<dbReference type="RefSeq" id="XP_010269012.1">
    <property type="nucleotide sequence ID" value="XM_010270710.2"/>
</dbReference>
<keyword evidence="1" id="KW-1185">Reference proteome</keyword>
<accession>A0A1U8ARN4</accession>
<evidence type="ECO:0000313" key="2">
    <source>
        <dbReference type="RefSeq" id="XP_010269012.1"/>
    </source>
</evidence>
<evidence type="ECO:0000313" key="1">
    <source>
        <dbReference type="Proteomes" id="UP000189703"/>
    </source>
</evidence>
<dbReference type="GeneID" id="104605810"/>
<dbReference type="Proteomes" id="UP000189703">
    <property type="component" value="Unplaced"/>
</dbReference>
<dbReference type="AlphaFoldDB" id="A0A1U8ARN4"/>
<reference evidence="2" key="1">
    <citation type="submission" date="2025-08" db="UniProtKB">
        <authorList>
            <consortium name="RefSeq"/>
        </authorList>
    </citation>
    <scope>IDENTIFICATION</scope>
</reference>
<name>A0A1U8ARN4_NELNU</name>
<dbReference type="KEGG" id="nnu:104605810"/>